<evidence type="ECO:0000256" key="1">
    <source>
        <dbReference type="ARBA" id="ARBA00000085"/>
    </source>
</evidence>
<dbReference type="Pfam" id="PF00512">
    <property type="entry name" value="HisKA"/>
    <property type="match status" value="1"/>
</dbReference>
<comment type="catalytic activity">
    <reaction evidence="1">
        <text>ATP + protein L-histidine = ADP + protein N-phospho-L-histidine.</text>
        <dbReference type="EC" id="2.7.13.3"/>
    </reaction>
</comment>
<dbReference type="SMART" id="SM00065">
    <property type="entry name" value="GAF"/>
    <property type="match status" value="1"/>
</dbReference>
<evidence type="ECO:0000256" key="5">
    <source>
        <dbReference type="ARBA" id="ARBA00023012"/>
    </source>
</evidence>
<dbReference type="SUPFAM" id="SSF47384">
    <property type="entry name" value="Homodimeric domain of signal transducing histidine kinase"/>
    <property type="match status" value="1"/>
</dbReference>
<dbReference type="PANTHER" id="PTHR43711">
    <property type="entry name" value="TWO-COMPONENT HISTIDINE KINASE"/>
    <property type="match status" value="1"/>
</dbReference>
<evidence type="ECO:0000259" key="6">
    <source>
        <dbReference type="PROSITE" id="PS50109"/>
    </source>
</evidence>
<keyword evidence="5" id="KW-0902">Two-component regulatory system</keyword>
<reference evidence="7 8" key="1">
    <citation type="submission" date="2024-08" db="EMBL/GenBank/DDBJ databases">
        <title>Halobellus sp. MBLA0158 whole genome sequence.</title>
        <authorList>
            <person name="Hwang C.Y."/>
            <person name="Cho E.-S."/>
            <person name="Seo M.-J."/>
        </authorList>
    </citation>
    <scope>NUCLEOTIDE SEQUENCE [LARGE SCALE GENOMIC DNA]</scope>
    <source>
        <strain evidence="7 8">MBLA0158</strain>
    </source>
</reference>
<sequence length="386" mass="41954">MCAEAPESQYFRDLYELASSDLSTSEKIARAIDIGRDRLDVDYGVLSYTGEGNYEVVQTNIESGKYAPGSVTELGETWCRHVVEKREAVAFADAAESRYSDDIAREVTGLQCYVGAPVVVDGEVYGTICFSADDPRQTEITESEQQFVSLLGEWIASEIEQQKHTEELRRQNERLDEFTGIVAHDLRNPLSGAIGYTELALDRTEGEVHGYLERVASSLERMDALIGECLVLAKEGADVGEREPVDLASVAEDAWETVSTGSATLTLDVAKTINADRARLQRLFENLFRNANEHCQSGVSVTVSDHPEGFTVSDDGPGLPDAVAAALEDPDDVEDIKDLGLGLLIVERVVTGHGWDLAVDTSNAGTTFTVTGVNAAAPAHRQYVEA</sequence>
<name>A0ABD5MAU5_9EURY</name>
<gene>
    <name evidence="7" type="ORF">OS889_08465</name>
</gene>
<evidence type="ECO:0000256" key="4">
    <source>
        <dbReference type="ARBA" id="ARBA00022777"/>
    </source>
</evidence>
<dbReference type="Gene3D" id="1.10.287.130">
    <property type="match status" value="1"/>
</dbReference>
<protein>
    <recommendedName>
        <fullName evidence="2">histidine kinase</fullName>
        <ecNumber evidence="2">2.7.13.3</ecNumber>
    </recommendedName>
</protein>
<dbReference type="PROSITE" id="PS50109">
    <property type="entry name" value="HIS_KIN"/>
    <property type="match status" value="1"/>
</dbReference>
<dbReference type="InterPro" id="IPR036890">
    <property type="entry name" value="HATPase_C_sf"/>
</dbReference>
<dbReference type="RefSeq" id="WP_372389012.1">
    <property type="nucleotide sequence ID" value="NZ_JBGNYA010000001.1"/>
</dbReference>
<dbReference type="Pfam" id="PF02518">
    <property type="entry name" value="HATPase_c"/>
    <property type="match status" value="1"/>
</dbReference>
<dbReference type="Pfam" id="PF01590">
    <property type="entry name" value="GAF"/>
    <property type="match status" value="1"/>
</dbReference>
<keyword evidence="3" id="KW-0808">Transferase</keyword>
<keyword evidence="4 7" id="KW-0418">Kinase</keyword>
<dbReference type="InterPro" id="IPR003018">
    <property type="entry name" value="GAF"/>
</dbReference>
<dbReference type="AlphaFoldDB" id="A0ABD5MAU5"/>
<dbReference type="InterPro" id="IPR029016">
    <property type="entry name" value="GAF-like_dom_sf"/>
</dbReference>
<dbReference type="SUPFAM" id="SSF55781">
    <property type="entry name" value="GAF domain-like"/>
    <property type="match status" value="1"/>
</dbReference>
<dbReference type="InterPro" id="IPR036097">
    <property type="entry name" value="HisK_dim/P_sf"/>
</dbReference>
<keyword evidence="8" id="KW-1185">Reference proteome</keyword>
<dbReference type="GO" id="GO:0004673">
    <property type="term" value="F:protein histidine kinase activity"/>
    <property type="evidence" value="ECO:0007669"/>
    <property type="project" value="UniProtKB-EC"/>
</dbReference>
<dbReference type="EC" id="2.7.13.3" evidence="2"/>
<dbReference type="SMART" id="SM00387">
    <property type="entry name" value="HATPase_c"/>
    <property type="match status" value="1"/>
</dbReference>
<dbReference type="Gene3D" id="3.30.450.40">
    <property type="match status" value="1"/>
</dbReference>
<dbReference type="PANTHER" id="PTHR43711:SF1">
    <property type="entry name" value="HISTIDINE KINASE 1"/>
    <property type="match status" value="1"/>
</dbReference>
<evidence type="ECO:0000256" key="3">
    <source>
        <dbReference type="ARBA" id="ARBA00022679"/>
    </source>
</evidence>
<dbReference type="SMART" id="SM00388">
    <property type="entry name" value="HisKA"/>
    <property type="match status" value="1"/>
</dbReference>
<dbReference type="InterPro" id="IPR005467">
    <property type="entry name" value="His_kinase_dom"/>
</dbReference>
<dbReference type="Gene3D" id="3.30.565.10">
    <property type="entry name" value="Histidine kinase-like ATPase, C-terminal domain"/>
    <property type="match status" value="1"/>
</dbReference>
<evidence type="ECO:0000313" key="8">
    <source>
        <dbReference type="Proteomes" id="UP001570511"/>
    </source>
</evidence>
<feature type="domain" description="Histidine kinase" evidence="6">
    <location>
        <begin position="181"/>
        <end position="371"/>
    </location>
</feature>
<dbReference type="Proteomes" id="UP001570511">
    <property type="component" value="Unassembled WGS sequence"/>
</dbReference>
<accession>A0ABD5MAU5</accession>
<comment type="caution">
    <text evidence="7">The sequence shown here is derived from an EMBL/GenBank/DDBJ whole genome shotgun (WGS) entry which is preliminary data.</text>
</comment>
<dbReference type="EMBL" id="JBGNYA010000001">
    <property type="protein sequence ID" value="MFA1611035.1"/>
    <property type="molecule type" value="Genomic_DNA"/>
</dbReference>
<proteinExistence type="predicted"/>
<dbReference type="InterPro" id="IPR050736">
    <property type="entry name" value="Sensor_HK_Regulatory"/>
</dbReference>
<dbReference type="GO" id="GO:0000160">
    <property type="term" value="P:phosphorelay signal transduction system"/>
    <property type="evidence" value="ECO:0007669"/>
    <property type="project" value="UniProtKB-KW"/>
</dbReference>
<dbReference type="InterPro" id="IPR003594">
    <property type="entry name" value="HATPase_dom"/>
</dbReference>
<dbReference type="SUPFAM" id="SSF55874">
    <property type="entry name" value="ATPase domain of HSP90 chaperone/DNA topoisomerase II/histidine kinase"/>
    <property type="match status" value="1"/>
</dbReference>
<evidence type="ECO:0000256" key="2">
    <source>
        <dbReference type="ARBA" id="ARBA00012438"/>
    </source>
</evidence>
<evidence type="ECO:0000313" key="7">
    <source>
        <dbReference type="EMBL" id="MFA1611035.1"/>
    </source>
</evidence>
<dbReference type="InterPro" id="IPR003661">
    <property type="entry name" value="HisK_dim/P_dom"/>
</dbReference>
<organism evidence="7 8">
    <name type="scientific">Halobellus rubicundus</name>
    <dbReference type="NCBI Taxonomy" id="2996466"/>
    <lineage>
        <taxon>Archaea</taxon>
        <taxon>Methanobacteriati</taxon>
        <taxon>Methanobacteriota</taxon>
        <taxon>Stenosarchaea group</taxon>
        <taxon>Halobacteria</taxon>
        <taxon>Halobacteriales</taxon>
        <taxon>Haloferacaceae</taxon>
        <taxon>Halobellus</taxon>
    </lineage>
</organism>
<dbReference type="CDD" id="cd00082">
    <property type="entry name" value="HisKA"/>
    <property type="match status" value="1"/>
</dbReference>